<dbReference type="InterPro" id="IPR012337">
    <property type="entry name" value="RNaseH-like_sf"/>
</dbReference>
<dbReference type="SUPFAM" id="SSF53098">
    <property type="entry name" value="Ribonuclease H-like"/>
    <property type="match status" value="1"/>
</dbReference>
<dbReference type="RefSeq" id="XP_008877578.1">
    <property type="nucleotide sequence ID" value="XM_008879356.1"/>
</dbReference>
<evidence type="ECO:0000313" key="1">
    <source>
        <dbReference type="EMBL" id="ETV93769.1"/>
    </source>
</evidence>
<dbReference type="AlphaFoldDB" id="A0A024TID7"/>
<gene>
    <name evidence="1" type="ORF">H310_12335</name>
</gene>
<proteinExistence type="predicted"/>
<dbReference type="EMBL" id="KI913989">
    <property type="protein sequence ID" value="ETV93769.1"/>
    <property type="molecule type" value="Genomic_DNA"/>
</dbReference>
<dbReference type="OrthoDB" id="78677at2759"/>
<dbReference type="VEuPathDB" id="FungiDB:H310_12335"/>
<organism evidence="1">
    <name type="scientific">Aphanomyces invadans</name>
    <dbReference type="NCBI Taxonomy" id="157072"/>
    <lineage>
        <taxon>Eukaryota</taxon>
        <taxon>Sar</taxon>
        <taxon>Stramenopiles</taxon>
        <taxon>Oomycota</taxon>
        <taxon>Saprolegniomycetes</taxon>
        <taxon>Saprolegniales</taxon>
        <taxon>Verrucalvaceae</taxon>
        <taxon>Aphanomyces</taxon>
    </lineage>
</organism>
<dbReference type="PANTHER" id="PTHR37984:SF5">
    <property type="entry name" value="PROTEIN NYNRIN-LIKE"/>
    <property type="match status" value="1"/>
</dbReference>
<accession>A0A024TID7</accession>
<reference evidence="1" key="1">
    <citation type="submission" date="2013-12" db="EMBL/GenBank/DDBJ databases">
        <title>The Genome Sequence of Aphanomyces invadans NJM9701.</title>
        <authorList>
            <consortium name="The Broad Institute Genomics Platform"/>
            <person name="Russ C."/>
            <person name="Tyler B."/>
            <person name="van West P."/>
            <person name="Dieguez-Uribeondo J."/>
            <person name="Young S.K."/>
            <person name="Zeng Q."/>
            <person name="Gargeya S."/>
            <person name="Fitzgerald M."/>
            <person name="Abouelleil A."/>
            <person name="Alvarado L."/>
            <person name="Chapman S.B."/>
            <person name="Gainer-Dewar J."/>
            <person name="Goldberg J."/>
            <person name="Griggs A."/>
            <person name="Gujja S."/>
            <person name="Hansen M."/>
            <person name="Howarth C."/>
            <person name="Imamovic A."/>
            <person name="Ireland A."/>
            <person name="Larimer J."/>
            <person name="McCowan C."/>
            <person name="Murphy C."/>
            <person name="Pearson M."/>
            <person name="Poon T.W."/>
            <person name="Priest M."/>
            <person name="Roberts A."/>
            <person name="Saif S."/>
            <person name="Shea T."/>
            <person name="Sykes S."/>
            <person name="Wortman J."/>
            <person name="Nusbaum C."/>
            <person name="Birren B."/>
        </authorList>
    </citation>
    <scope>NUCLEOTIDE SEQUENCE [LARGE SCALE GENOMIC DNA]</scope>
    <source>
        <strain evidence="1">NJM9701</strain>
    </source>
</reference>
<dbReference type="InterPro" id="IPR036397">
    <property type="entry name" value="RNaseH_sf"/>
</dbReference>
<protein>
    <recommendedName>
        <fullName evidence="2">Integrase catalytic domain-containing protein</fullName>
    </recommendedName>
</protein>
<evidence type="ECO:0008006" key="2">
    <source>
        <dbReference type="Google" id="ProtNLM"/>
    </source>
</evidence>
<name>A0A024TID7_9STRA</name>
<dbReference type="eggNOG" id="KOG0017">
    <property type="taxonomic scope" value="Eukaryota"/>
</dbReference>
<dbReference type="Gene3D" id="3.30.420.10">
    <property type="entry name" value="Ribonuclease H-like superfamily/Ribonuclease H"/>
    <property type="match status" value="2"/>
</dbReference>
<dbReference type="InterPro" id="IPR050951">
    <property type="entry name" value="Retrovirus_Pol_polyprotein"/>
</dbReference>
<dbReference type="GeneID" id="20089385"/>
<sequence>MDGGYILVAKDDFSQFKRLWETDVANAQVVARCLLQWFSVFGMCYHWVSDRGSHFKNECPWANGTVESAMKTTLKKFRALLSEWLMQPDQWRLIVPVVMHVLNQSPSETLGGTSPITAMTGGPAMSPLDRLALPGPTKITTLEELWSLRQEELKSLVLSLDSMHEKIVEASSKKRLKKRQRRLKTKGVEMAQLDVGDFVLYMDVWSMSPSKLSVTWREPAQVVKTTSDWIFENRNLVTG</sequence>
<dbReference type="PANTHER" id="PTHR37984">
    <property type="entry name" value="PROTEIN CBG26694"/>
    <property type="match status" value="1"/>
</dbReference>
<dbReference type="STRING" id="157072.A0A024TID7"/>
<dbReference type="GO" id="GO:0003676">
    <property type="term" value="F:nucleic acid binding"/>
    <property type="evidence" value="ECO:0007669"/>
    <property type="project" value="InterPro"/>
</dbReference>